<dbReference type="SUPFAM" id="SSF52540">
    <property type="entry name" value="P-loop containing nucleoside triphosphate hydrolases"/>
    <property type="match status" value="1"/>
</dbReference>
<dbReference type="AlphaFoldDB" id="A0A4S1W8M1"/>
<keyword evidence="5" id="KW-1185">Reference proteome</keyword>
<protein>
    <submittedName>
        <fullName evidence="4">Transcriptional regulator</fullName>
    </submittedName>
</protein>
<dbReference type="InterPro" id="IPR016032">
    <property type="entry name" value="Sig_transdc_resp-reg_C-effctor"/>
</dbReference>
<dbReference type="InterPro" id="IPR036388">
    <property type="entry name" value="WH-like_DNA-bd_sf"/>
</dbReference>
<dbReference type="PANTHER" id="PTHR47691:SF3">
    <property type="entry name" value="HTH-TYPE TRANSCRIPTIONAL REGULATOR RV0890C-RELATED"/>
    <property type="match status" value="1"/>
</dbReference>
<dbReference type="SUPFAM" id="SSF46894">
    <property type="entry name" value="C-terminal effector domain of the bipartite response regulators"/>
    <property type="match status" value="1"/>
</dbReference>
<dbReference type="InterPro" id="IPR003593">
    <property type="entry name" value="AAA+_ATPase"/>
</dbReference>
<feature type="domain" description="OmpR/PhoB-type" evidence="3">
    <location>
        <begin position="10"/>
        <end position="108"/>
    </location>
</feature>
<feature type="DNA-binding region" description="OmpR/PhoB-type" evidence="2">
    <location>
        <begin position="10"/>
        <end position="108"/>
    </location>
</feature>
<dbReference type="InterPro" id="IPR011990">
    <property type="entry name" value="TPR-like_helical_dom_sf"/>
</dbReference>
<organism evidence="4 5">
    <name type="scientific">Sphingomonas naasensis</name>
    <dbReference type="NCBI Taxonomy" id="1344951"/>
    <lineage>
        <taxon>Bacteria</taxon>
        <taxon>Pseudomonadati</taxon>
        <taxon>Pseudomonadota</taxon>
        <taxon>Alphaproteobacteria</taxon>
        <taxon>Sphingomonadales</taxon>
        <taxon>Sphingomonadaceae</taxon>
        <taxon>Sphingomonas</taxon>
    </lineage>
</organism>
<name>A0A4S1W8M1_9SPHN</name>
<dbReference type="Proteomes" id="UP000309848">
    <property type="component" value="Unassembled WGS sequence"/>
</dbReference>
<evidence type="ECO:0000313" key="5">
    <source>
        <dbReference type="Proteomes" id="UP000309848"/>
    </source>
</evidence>
<dbReference type="GO" id="GO:0003677">
    <property type="term" value="F:DNA binding"/>
    <property type="evidence" value="ECO:0007669"/>
    <property type="project" value="UniProtKB-UniRule"/>
</dbReference>
<dbReference type="Gene3D" id="1.25.40.10">
    <property type="entry name" value="Tetratricopeptide repeat domain"/>
    <property type="match status" value="2"/>
</dbReference>
<dbReference type="Pfam" id="PF00486">
    <property type="entry name" value="Trans_reg_C"/>
    <property type="match status" value="1"/>
</dbReference>
<comment type="caution">
    <text evidence="4">The sequence shown here is derived from an EMBL/GenBank/DDBJ whole genome shotgun (WGS) entry which is preliminary data.</text>
</comment>
<dbReference type="EMBL" id="SRXU01000012">
    <property type="protein sequence ID" value="TGX37607.1"/>
    <property type="molecule type" value="Genomic_DNA"/>
</dbReference>
<evidence type="ECO:0000256" key="1">
    <source>
        <dbReference type="ARBA" id="ARBA00023125"/>
    </source>
</evidence>
<dbReference type="SUPFAM" id="SSF48452">
    <property type="entry name" value="TPR-like"/>
    <property type="match status" value="1"/>
</dbReference>
<gene>
    <name evidence="4" type="ORF">E5A74_19870</name>
</gene>
<evidence type="ECO:0000313" key="4">
    <source>
        <dbReference type="EMBL" id="TGX37607.1"/>
    </source>
</evidence>
<dbReference type="InterPro" id="IPR027417">
    <property type="entry name" value="P-loop_NTPase"/>
</dbReference>
<dbReference type="Gene3D" id="3.40.50.300">
    <property type="entry name" value="P-loop containing nucleotide triphosphate hydrolases"/>
    <property type="match status" value="1"/>
</dbReference>
<dbReference type="SMART" id="SM00862">
    <property type="entry name" value="Trans_reg_C"/>
    <property type="match status" value="1"/>
</dbReference>
<accession>A0A4S1W8M1</accession>
<dbReference type="Pfam" id="PF25872">
    <property type="entry name" value="HTH_77"/>
    <property type="match status" value="1"/>
</dbReference>
<dbReference type="CDD" id="cd00383">
    <property type="entry name" value="trans_reg_C"/>
    <property type="match status" value="1"/>
</dbReference>
<dbReference type="InterPro" id="IPR058852">
    <property type="entry name" value="HTH_77"/>
</dbReference>
<evidence type="ECO:0000256" key="2">
    <source>
        <dbReference type="PROSITE-ProRule" id="PRU01091"/>
    </source>
</evidence>
<dbReference type="InterPro" id="IPR001867">
    <property type="entry name" value="OmpR/PhoB-type_DNA-bd"/>
</dbReference>
<dbReference type="RefSeq" id="WP_135987371.1">
    <property type="nucleotide sequence ID" value="NZ_JAASQM010000002.1"/>
</dbReference>
<dbReference type="SMART" id="SM00382">
    <property type="entry name" value="AAA"/>
    <property type="match status" value="1"/>
</dbReference>
<keyword evidence="1 2" id="KW-0238">DNA-binding</keyword>
<dbReference type="GO" id="GO:0006355">
    <property type="term" value="P:regulation of DNA-templated transcription"/>
    <property type="evidence" value="ECO:0007669"/>
    <property type="project" value="InterPro"/>
</dbReference>
<reference evidence="4 5" key="1">
    <citation type="submission" date="2019-04" db="EMBL/GenBank/DDBJ databases">
        <title>Sphingomonas psychrotolerans sp. nov., isolated from soil in the Tianshan Mountains, Xinjiang, China.</title>
        <authorList>
            <person name="Luo Y."/>
            <person name="Sheng H."/>
        </authorList>
    </citation>
    <scope>NUCLEOTIDE SEQUENCE [LARGE SCALE GENOMIC DNA]</scope>
    <source>
        <strain evidence="4 5">KIS18-15</strain>
    </source>
</reference>
<dbReference type="Gene3D" id="1.10.10.10">
    <property type="entry name" value="Winged helix-like DNA-binding domain superfamily/Winged helix DNA-binding domain"/>
    <property type="match status" value="1"/>
</dbReference>
<dbReference type="PANTHER" id="PTHR47691">
    <property type="entry name" value="REGULATOR-RELATED"/>
    <property type="match status" value="1"/>
</dbReference>
<sequence length="970" mass="105605">MADVEQQPLRERISFGPFCLSPGERLLTRAGEPVEIGGRSFDLLVVLTEQPGRVLSKRELLKRVWTDVVVEDGSLRFHMAGLRKLLGDGEDGARYIATQVGVGYAFVAPIERNEAPDVATGPSTVEEISASSVANAPNIPSRLPHLIGREHDVAFLQARVTNTPLFTIVGPAGVGKTTLAIEIAHNLTPEFDGRVVFVDFGMLENPMLVPAMTAGAMGISVHSDDPLAVILGHVRDQPFLLVFDNCEHVIEPAARLVERLIDEAPQVRLLATSREPLRVRGEHVHRLDALDYPEDSTDLMLEQLVSYPAIQLFCERASAADSAFEIDLDGARLVAEMCRRLDGMALPIELAAVRVATHGIAATALQLGERLSLGWPGRRTALPRQQTLQATLDWSYELLSDVERIVLERLAMFVGPFSIDAALEVVADTALGSDEVASALDALASKSLLARDRSRRTGTYRLLEMTRAYGRQKLLARGGEAFNDTARRHADFFLAELEAITSQNDDLLQDPRPLRQQLGNIRSALDWSFGDDGDRRTGVRLAAASAPVFLNLSHLVECRSWTARALGEIEDAQRGSAIELELQGALGISLMFTRGNSEAAGEALLRALAIATALDDRWNQLRMLGRLHIFHERIGEYSVAMDHAEHAVAVANAIGSPEALGIAYSLSGISHHLAGNQARARHDLEISLAKSPASLRSRTIHYGFDHRNRSGIALARTLWLSGQSAEAAIVARQTVQSAARLNHPVTHCIALIWFFSVFMWMDDLDVAESALEAFTECAEVNALGPYIAAGRGFRGELAIQRGRTEDALSAVEESLGRLRAARYELLTTPFSIALARGLLLEERWREARDLVDGTIGRCEANGERIAMPELLRLKAEIACREAGDPMVAVAILEEALALSREQGARAWELRAAMDLVPHLAGIGDTERAVDCLAAACARFPAADDTKDLARANNLLMSLGGVQTLTVPHTA</sequence>
<proteinExistence type="predicted"/>
<dbReference type="CDD" id="cd00009">
    <property type="entry name" value="AAA"/>
    <property type="match status" value="1"/>
</dbReference>
<dbReference type="OrthoDB" id="4473689at2"/>
<evidence type="ECO:0000259" key="3">
    <source>
        <dbReference type="PROSITE" id="PS51755"/>
    </source>
</evidence>
<dbReference type="GO" id="GO:0000160">
    <property type="term" value="P:phosphorelay signal transduction system"/>
    <property type="evidence" value="ECO:0007669"/>
    <property type="project" value="InterPro"/>
</dbReference>
<dbReference type="PROSITE" id="PS51755">
    <property type="entry name" value="OMPR_PHOB"/>
    <property type="match status" value="1"/>
</dbReference>